<evidence type="ECO:0000256" key="2">
    <source>
        <dbReference type="SAM" id="Phobius"/>
    </source>
</evidence>
<evidence type="ECO:0008006" key="6">
    <source>
        <dbReference type="Google" id="ProtNLM"/>
    </source>
</evidence>
<dbReference type="InterPro" id="IPR001611">
    <property type="entry name" value="Leu-rich_rpt"/>
</dbReference>
<evidence type="ECO:0000256" key="1">
    <source>
        <dbReference type="ARBA" id="ARBA00004196"/>
    </source>
</evidence>
<evidence type="ECO:0000313" key="4">
    <source>
        <dbReference type="EMBL" id="KAJ3223341.1"/>
    </source>
</evidence>
<keyword evidence="2" id="KW-0472">Membrane</keyword>
<feature type="chain" id="PRO_5041983095" description="L domain-like protein" evidence="3">
    <location>
        <begin position="20"/>
        <end position="340"/>
    </location>
</feature>
<dbReference type="PANTHER" id="PTHR48059">
    <property type="entry name" value="POLYGALACTURONASE INHIBITOR 1"/>
    <property type="match status" value="1"/>
</dbReference>
<organism evidence="4 5">
    <name type="scientific">Clydaea vesicula</name>
    <dbReference type="NCBI Taxonomy" id="447962"/>
    <lineage>
        <taxon>Eukaryota</taxon>
        <taxon>Fungi</taxon>
        <taxon>Fungi incertae sedis</taxon>
        <taxon>Chytridiomycota</taxon>
        <taxon>Chytridiomycota incertae sedis</taxon>
        <taxon>Chytridiomycetes</taxon>
        <taxon>Lobulomycetales</taxon>
        <taxon>Lobulomycetaceae</taxon>
        <taxon>Clydaea</taxon>
    </lineage>
</organism>
<keyword evidence="2" id="KW-0812">Transmembrane</keyword>
<evidence type="ECO:0000256" key="3">
    <source>
        <dbReference type="SAM" id="SignalP"/>
    </source>
</evidence>
<keyword evidence="2" id="KW-1133">Transmembrane helix</keyword>
<dbReference type="SUPFAM" id="SSF52058">
    <property type="entry name" value="L domain-like"/>
    <property type="match status" value="1"/>
</dbReference>
<keyword evidence="5" id="KW-1185">Reference proteome</keyword>
<feature type="signal peptide" evidence="3">
    <location>
        <begin position="1"/>
        <end position="19"/>
    </location>
</feature>
<comment type="subcellular location">
    <subcellularLocation>
        <location evidence="1">Cell envelope</location>
    </subcellularLocation>
</comment>
<protein>
    <recommendedName>
        <fullName evidence="6">L domain-like protein</fullName>
    </recommendedName>
</protein>
<dbReference type="AlphaFoldDB" id="A0AAD5U843"/>
<dbReference type="Proteomes" id="UP001211065">
    <property type="component" value="Unassembled WGS sequence"/>
</dbReference>
<feature type="transmembrane region" description="Helical" evidence="2">
    <location>
        <begin position="294"/>
        <end position="316"/>
    </location>
</feature>
<dbReference type="Gene3D" id="3.80.10.10">
    <property type="entry name" value="Ribonuclease Inhibitor"/>
    <property type="match status" value="1"/>
</dbReference>
<dbReference type="InterPro" id="IPR051848">
    <property type="entry name" value="PGIP"/>
</dbReference>
<evidence type="ECO:0000313" key="5">
    <source>
        <dbReference type="Proteomes" id="UP001211065"/>
    </source>
</evidence>
<reference evidence="4" key="1">
    <citation type="submission" date="2020-05" db="EMBL/GenBank/DDBJ databases">
        <title>Phylogenomic resolution of chytrid fungi.</title>
        <authorList>
            <person name="Stajich J.E."/>
            <person name="Amses K."/>
            <person name="Simmons R."/>
            <person name="Seto K."/>
            <person name="Myers J."/>
            <person name="Bonds A."/>
            <person name="Quandt C.A."/>
            <person name="Barry K."/>
            <person name="Liu P."/>
            <person name="Grigoriev I."/>
            <person name="Longcore J.E."/>
            <person name="James T.Y."/>
        </authorList>
    </citation>
    <scope>NUCLEOTIDE SEQUENCE</scope>
    <source>
        <strain evidence="4">JEL0476</strain>
    </source>
</reference>
<gene>
    <name evidence="4" type="ORF">HK099_001263</name>
</gene>
<dbReference type="PANTHER" id="PTHR48059:SF30">
    <property type="entry name" value="OS06G0587000 PROTEIN"/>
    <property type="match status" value="1"/>
</dbReference>
<keyword evidence="3" id="KW-0732">Signal</keyword>
<proteinExistence type="predicted"/>
<name>A0AAD5U843_9FUNG</name>
<comment type="caution">
    <text evidence="4">The sequence shown here is derived from an EMBL/GenBank/DDBJ whole genome shotgun (WGS) entry which is preliminary data.</text>
</comment>
<accession>A0AAD5U843</accession>
<dbReference type="InterPro" id="IPR032675">
    <property type="entry name" value="LRR_dom_sf"/>
</dbReference>
<dbReference type="Pfam" id="PF13855">
    <property type="entry name" value="LRR_8"/>
    <property type="match status" value="1"/>
</dbReference>
<dbReference type="EMBL" id="JADGJW010000134">
    <property type="protein sequence ID" value="KAJ3223341.1"/>
    <property type="molecule type" value="Genomic_DNA"/>
</dbReference>
<sequence>MKFSKILIAVGSILSSINASKPPIDPEKYLQSNDCLTVWAWLPQIYPNGIHDCCEITADNKESMPLIITCDINKRVTAINIGIEYNPASTLVKGNWKSNGFGILNAPLPAYLGNLTELTTLYVTGAALYGQIPIELSKLTKLQHFSLSNNALTGEVPAGLFTDMENLISLDISNNKLTGPIPDSFVNLPNLISLQLDSNQFSGPLPDLSYLVGIGEGPKYDIANGGFDPVCRLNNLGPKACVNSLDDLKKVPTTCTLPVPELKVCVAETIKTKPTPVYQQAEKRGDGLNDTGKVVVGVLGGIVFLAGAYLITFTLIRKGNAKDAALHEMTKKERLDRASD</sequence>